<dbReference type="OMA" id="RTEHSYE"/>
<evidence type="ECO:0000313" key="18">
    <source>
        <dbReference type="Proteomes" id="UP000037923"/>
    </source>
</evidence>
<dbReference type="AlphaFoldDB" id="A0A0M9FXZ9"/>
<comment type="subcellular location">
    <subcellularLocation>
        <location evidence="1">Mitochondrion inner membrane</location>
        <topology evidence="1">Multi-pass membrane protein</topology>
    </subcellularLocation>
</comment>
<keyword evidence="3" id="KW-0813">Transport</keyword>
<keyword evidence="5" id="KW-0107">Calcium channel</keyword>
<evidence type="ECO:0000256" key="15">
    <source>
        <dbReference type="SAM" id="Phobius"/>
    </source>
</evidence>
<dbReference type="InterPro" id="IPR006769">
    <property type="entry name" value="MCU_C"/>
</dbReference>
<feature type="transmembrane region" description="Helical" evidence="15">
    <location>
        <begin position="130"/>
        <end position="149"/>
    </location>
</feature>
<dbReference type="PANTHER" id="PTHR13462:SF10">
    <property type="entry name" value="CALCIUM UNIPORTER PROTEIN, MITOCHONDRIAL"/>
    <property type="match status" value="1"/>
</dbReference>
<evidence type="ECO:0000256" key="9">
    <source>
        <dbReference type="ARBA" id="ARBA00022989"/>
    </source>
</evidence>
<evidence type="ECO:0000256" key="12">
    <source>
        <dbReference type="ARBA" id="ARBA00023136"/>
    </source>
</evidence>
<keyword evidence="12 15" id="KW-0472">Membrane</keyword>
<feature type="domain" description="Calcium uniporter protein C-terminal" evidence="16">
    <location>
        <begin position="50"/>
        <end position="206"/>
    </location>
</feature>
<proteinExistence type="inferred from homology"/>
<evidence type="ECO:0000313" key="17">
    <source>
        <dbReference type="EMBL" id="KPA78395.1"/>
    </source>
</evidence>
<dbReference type="RefSeq" id="XP_015656834.1">
    <property type="nucleotide sequence ID" value="XM_015804856.1"/>
</dbReference>
<evidence type="ECO:0000256" key="13">
    <source>
        <dbReference type="ARBA" id="ARBA00023303"/>
    </source>
</evidence>
<keyword evidence="4" id="KW-0109">Calcium transport</keyword>
<keyword evidence="7" id="KW-0999">Mitochondrion inner membrane</keyword>
<evidence type="ECO:0000256" key="11">
    <source>
        <dbReference type="ARBA" id="ARBA00023128"/>
    </source>
</evidence>
<evidence type="ECO:0000256" key="5">
    <source>
        <dbReference type="ARBA" id="ARBA00022673"/>
    </source>
</evidence>
<keyword evidence="6 15" id="KW-0812">Transmembrane</keyword>
<accession>A0A0M9FXZ9</accession>
<comment type="caution">
    <text evidence="17">The sequence shown here is derived from an EMBL/GenBank/DDBJ whole genome shotgun (WGS) entry which is preliminary data.</text>
</comment>
<dbReference type="GeneID" id="26906794"/>
<evidence type="ECO:0000256" key="14">
    <source>
        <dbReference type="ARBA" id="ARBA00036634"/>
    </source>
</evidence>
<sequence length="243" mass="27731">MLTKVFLRKTLFARAAINLCDKKIVVRDDFLAMLINGKYTPPQFRMTHREAAEYLDVLKRSKMVVEVGDYVYSDPQNVVDAVHLKGGLPLVSSVSHDLEDTRRTLALALAESHERSSPKVEKAVRREKEFWAFTALGSGIQMLVLSYLTFQVYGWDVMEPITFFVTTTTALCSFAYFLFFRAEHSYEHVDDSLLPYRLSKELGNSQVAAGKMIRNIQLSQELEQVVSKRNNRASKLIAEALKR</sequence>
<evidence type="ECO:0000256" key="4">
    <source>
        <dbReference type="ARBA" id="ARBA00022568"/>
    </source>
</evidence>
<evidence type="ECO:0000256" key="2">
    <source>
        <dbReference type="ARBA" id="ARBA00005653"/>
    </source>
</evidence>
<dbReference type="Pfam" id="PF04678">
    <property type="entry name" value="MCU"/>
    <property type="match status" value="1"/>
</dbReference>
<keyword evidence="18" id="KW-1185">Reference proteome</keyword>
<evidence type="ECO:0000256" key="1">
    <source>
        <dbReference type="ARBA" id="ARBA00004448"/>
    </source>
</evidence>
<name>A0A0M9FXZ9_LEPPY</name>
<dbReference type="EMBL" id="LGTL01000014">
    <property type="protein sequence ID" value="KPA78395.1"/>
    <property type="molecule type" value="Genomic_DNA"/>
</dbReference>
<keyword evidence="13" id="KW-0407">Ion channel</keyword>
<gene>
    <name evidence="17" type="ORF">ABB37_06505</name>
</gene>
<comment type="catalytic activity">
    <reaction evidence="14">
        <text>Ca(2+)(in) = Ca(2+)(out)</text>
        <dbReference type="Rhea" id="RHEA:29671"/>
        <dbReference type="ChEBI" id="CHEBI:29108"/>
    </reaction>
</comment>
<dbReference type="OrthoDB" id="278338at2759"/>
<evidence type="ECO:0000256" key="3">
    <source>
        <dbReference type="ARBA" id="ARBA00022448"/>
    </source>
</evidence>
<dbReference type="PANTHER" id="PTHR13462">
    <property type="entry name" value="CALCIUM UNIPORTER PROTEIN, MITOCHONDRIAL"/>
    <property type="match status" value="1"/>
</dbReference>
<organism evidence="17 18">
    <name type="scientific">Leptomonas pyrrhocoris</name>
    <name type="common">Firebug parasite</name>
    <dbReference type="NCBI Taxonomy" id="157538"/>
    <lineage>
        <taxon>Eukaryota</taxon>
        <taxon>Discoba</taxon>
        <taxon>Euglenozoa</taxon>
        <taxon>Kinetoplastea</taxon>
        <taxon>Metakinetoplastina</taxon>
        <taxon>Trypanosomatida</taxon>
        <taxon>Trypanosomatidae</taxon>
        <taxon>Leishmaniinae</taxon>
        <taxon>Leptomonas</taxon>
    </lineage>
</organism>
<dbReference type="VEuPathDB" id="TriTrypDB:LpyrH10_14_2200"/>
<keyword evidence="9 15" id="KW-1133">Transmembrane helix</keyword>
<dbReference type="GO" id="GO:0005262">
    <property type="term" value="F:calcium channel activity"/>
    <property type="evidence" value="ECO:0007669"/>
    <property type="project" value="UniProtKB-KW"/>
</dbReference>
<evidence type="ECO:0000256" key="8">
    <source>
        <dbReference type="ARBA" id="ARBA00022837"/>
    </source>
</evidence>
<keyword evidence="8" id="KW-0106">Calcium</keyword>
<dbReference type="GO" id="GO:1990246">
    <property type="term" value="C:uniplex complex"/>
    <property type="evidence" value="ECO:0007669"/>
    <property type="project" value="TreeGrafter"/>
</dbReference>
<dbReference type="GO" id="GO:0036444">
    <property type="term" value="P:calcium import into the mitochondrion"/>
    <property type="evidence" value="ECO:0007669"/>
    <property type="project" value="TreeGrafter"/>
</dbReference>
<evidence type="ECO:0000256" key="10">
    <source>
        <dbReference type="ARBA" id="ARBA00023065"/>
    </source>
</evidence>
<dbReference type="Proteomes" id="UP000037923">
    <property type="component" value="Unassembled WGS sequence"/>
</dbReference>
<protein>
    <recommendedName>
        <fullName evidence="16">Calcium uniporter protein C-terminal domain-containing protein</fullName>
    </recommendedName>
</protein>
<evidence type="ECO:0000256" key="7">
    <source>
        <dbReference type="ARBA" id="ARBA00022792"/>
    </source>
</evidence>
<evidence type="ECO:0000256" key="6">
    <source>
        <dbReference type="ARBA" id="ARBA00022692"/>
    </source>
</evidence>
<reference evidence="17 18" key="1">
    <citation type="submission" date="2015-07" db="EMBL/GenBank/DDBJ databases">
        <title>High-quality genome of monoxenous trypanosomatid Leptomonas pyrrhocoris.</title>
        <authorList>
            <person name="Flegontov P."/>
            <person name="Butenko A."/>
            <person name="Firsov S."/>
            <person name="Vlcek C."/>
            <person name="Logacheva M.D."/>
            <person name="Field M."/>
            <person name="Filatov D."/>
            <person name="Flegontova O."/>
            <person name="Gerasimov E."/>
            <person name="Jackson A.P."/>
            <person name="Kelly S."/>
            <person name="Opperdoes F."/>
            <person name="O'Reilly A."/>
            <person name="Votypka J."/>
            <person name="Yurchenko V."/>
            <person name="Lukes J."/>
        </authorList>
    </citation>
    <scope>NUCLEOTIDE SEQUENCE [LARGE SCALE GENOMIC DNA]</scope>
    <source>
        <strain evidence="17">H10</strain>
    </source>
</reference>
<dbReference type="GO" id="GO:0051560">
    <property type="term" value="P:mitochondrial calcium ion homeostasis"/>
    <property type="evidence" value="ECO:0007669"/>
    <property type="project" value="InterPro"/>
</dbReference>
<feature type="transmembrane region" description="Helical" evidence="15">
    <location>
        <begin position="161"/>
        <end position="179"/>
    </location>
</feature>
<dbReference type="GO" id="GO:0015292">
    <property type="term" value="F:uniporter activity"/>
    <property type="evidence" value="ECO:0007669"/>
    <property type="project" value="TreeGrafter"/>
</dbReference>
<comment type="similarity">
    <text evidence="2">Belongs to the MCU (TC 1.A.77) family.</text>
</comment>
<keyword evidence="11" id="KW-0496">Mitochondrion</keyword>
<keyword evidence="10" id="KW-0406">Ion transport</keyword>
<evidence type="ECO:0000259" key="16">
    <source>
        <dbReference type="Pfam" id="PF04678"/>
    </source>
</evidence>
<dbReference type="InterPro" id="IPR039055">
    <property type="entry name" value="MCU_fam"/>
</dbReference>